<evidence type="ECO:0000256" key="6">
    <source>
        <dbReference type="SAM" id="MobiDB-lite"/>
    </source>
</evidence>
<reference evidence="8" key="1">
    <citation type="journal article" date="2020" name="Fungal Divers.">
        <title>Resolving the Mortierellaceae phylogeny through synthesis of multi-gene phylogenetics and phylogenomics.</title>
        <authorList>
            <person name="Vandepol N."/>
            <person name="Liber J."/>
            <person name="Desiro A."/>
            <person name="Na H."/>
            <person name="Kennedy M."/>
            <person name="Barry K."/>
            <person name="Grigoriev I.V."/>
            <person name="Miller A.N."/>
            <person name="O'Donnell K."/>
            <person name="Stajich J.E."/>
            <person name="Bonito G."/>
        </authorList>
    </citation>
    <scope>NUCLEOTIDE SEQUENCE</scope>
    <source>
        <strain evidence="8">MES-2147</strain>
    </source>
</reference>
<feature type="region of interest" description="Disordered" evidence="6">
    <location>
        <begin position="1"/>
        <end position="59"/>
    </location>
</feature>
<feature type="compositionally biased region" description="Low complexity" evidence="6">
    <location>
        <begin position="184"/>
        <end position="198"/>
    </location>
</feature>
<dbReference type="InterPro" id="IPR008962">
    <property type="entry name" value="PapD-like_sf"/>
</dbReference>
<comment type="caution">
    <text evidence="8">The sequence shown here is derived from an EMBL/GenBank/DDBJ whole genome shotgun (WGS) entry which is preliminary data.</text>
</comment>
<evidence type="ECO:0000256" key="2">
    <source>
        <dbReference type="ARBA" id="ARBA00008932"/>
    </source>
</evidence>
<feature type="domain" description="MSP" evidence="7">
    <location>
        <begin position="56"/>
        <end position="170"/>
    </location>
</feature>
<evidence type="ECO:0000313" key="8">
    <source>
        <dbReference type="EMBL" id="KAF9938399.1"/>
    </source>
</evidence>
<dbReference type="GO" id="GO:0061817">
    <property type="term" value="P:endoplasmic reticulum-plasma membrane tethering"/>
    <property type="evidence" value="ECO:0007669"/>
    <property type="project" value="TreeGrafter"/>
</dbReference>
<sequence>MSQAASIVQQQQQQQQQRQQQPEQQQQRQQQPEQQQQQQPEQGQEPANTNDSTGTLLQLSPPRFQFGASRVSAGQVSKIKLKNLTSALVGYKFKTNAPTKYSVKPALGALGPGESVKVFVRTEGWNNPQDRFLLQSISLTEDDRLTLNSHTWKNLDTKRFVETYILCTSSSALSLRDLEDDAGSSISSSTSSVASSSSIRAHDMRRSSLSLEQQHQQHQHQHPQQVYERRQFTESTRPTISTFLAAFGIGGGGGVGLGRRLSSSSSSATLFTPNPLEVLPLSPISPTLTTTAVITSTSTTTTTTIVTTPMRSSFTKRGSVASINTQSSGILTPGIKEKFNEPRDVGSSQDLSQYLHHVLEYVEKWILEAGDRLKESQYYSKRQLLIVSLLCLLLGMMMPFDHVIFSTLGEGDGVGEKRAERRGDRTCEGWISADNSADDGSRCDSSNSDQKIELVILKEAEPGSV</sequence>
<dbReference type="PANTHER" id="PTHR10809">
    <property type="entry name" value="VESICLE-ASSOCIATED MEMBRANE PROTEIN-ASSOCIATED PROTEIN"/>
    <property type="match status" value="1"/>
</dbReference>
<dbReference type="InterPro" id="IPR000535">
    <property type="entry name" value="MSP_dom"/>
</dbReference>
<dbReference type="GO" id="GO:0005789">
    <property type="term" value="C:endoplasmic reticulum membrane"/>
    <property type="evidence" value="ECO:0007669"/>
    <property type="project" value="InterPro"/>
</dbReference>
<dbReference type="EMBL" id="JAAAHW010009605">
    <property type="protein sequence ID" value="KAF9938399.1"/>
    <property type="molecule type" value="Genomic_DNA"/>
</dbReference>
<evidence type="ECO:0000256" key="5">
    <source>
        <dbReference type="ARBA" id="ARBA00023136"/>
    </source>
</evidence>
<proteinExistence type="inferred from homology"/>
<dbReference type="SUPFAM" id="SSF49354">
    <property type="entry name" value="PapD-like"/>
    <property type="match status" value="1"/>
</dbReference>
<evidence type="ECO:0000256" key="4">
    <source>
        <dbReference type="ARBA" id="ARBA00022989"/>
    </source>
</evidence>
<dbReference type="InterPro" id="IPR016763">
    <property type="entry name" value="VAP"/>
</dbReference>
<dbReference type="Pfam" id="PF00635">
    <property type="entry name" value="Motile_Sperm"/>
    <property type="match status" value="1"/>
</dbReference>
<dbReference type="PROSITE" id="PS50202">
    <property type="entry name" value="MSP"/>
    <property type="match status" value="1"/>
</dbReference>
<feature type="compositionally biased region" description="Low complexity" evidence="6">
    <location>
        <begin position="9"/>
        <end position="46"/>
    </location>
</feature>
<dbReference type="AlphaFoldDB" id="A0A9P6IMH3"/>
<keyword evidence="9" id="KW-1185">Reference proteome</keyword>
<keyword evidence="3" id="KW-0812">Transmembrane</keyword>
<comment type="subcellular location">
    <subcellularLocation>
        <location evidence="1">Membrane</location>
        <topology evidence="1">Single-pass type IV membrane protein</topology>
    </subcellularLocation>
</comment>
<dbReference type="InterPro" id="IPR013783">
    <property type="entry name" value="Ig-like_fold"/>
</dbReference>
<keyword evidence="4" id="KW-1133">Transmembrane helix</keyword>
<dbReference type="Gene3D" id="2.60.40.10">
    <property type="entry name" value="Immunoglobulins"/>
    <property type="match status" value="1"/>
</dbReference>
<evidence type="ECO:0000256" key="3">
    <source>
        <dbReference type="ARBA" id="ARBA00022692"/>
    </source>
</evidence>
<protein>
    <submittedName>
        <fullName evidence="8">Motile sperm domain-containing protein 2</fullName>
    </submittedName>
</protein>
<dbReference type="PANTHER" id="PTHR10809:SF6">
    <property type="entry name" value="AT11025P-RELATED"/>
    <property type="match status" value="1"/>
</dbReference>
<organism evidence="8 9">
    <name type="scientific">Modicella reniformis</name>
    <dbReference type="NCBI Taxonomy" id="1440133"/>
    <lineage>
        <taxon>Eukaryota</taxon>
        <taxon>Fungi</taxon>
        <taxon>Fungi incertae sedis</taxon>
        <taxon>Mucoromycota</taxon>
        <taxon>Mortierellomycotina</taxon>
        <taxon>Mortierellomycetes</taxon>
        <taxon>Mortierellales</taxon>
        <taxon>Mortierellaceae</taxon>
        <taxon>Modicella</taxon>
    </lineage>
</organism>
<comment type="similarity">
    <text evidence="2">Belongs to the VAMP-associated protein (VAP) (TC 9.B.17) family.</text>
</comment>
<accession>A0A9P6IMH3</accession>
<name>A0A9P6IMH3_9FUNG</name>
<feature type="region of interest" description="Disordered" evidence="6">
    <location>
        <begin position="183"/>
        <end position="232"/>
    </location>
</feature>
<gene>
    <name evidence="8" type="primary">MOSPD2_2</name>
    <name evidence="8" type="ORF">BGZ65_012964</name>
</gene>
<evidence type="ECO:0000259" key="7">
    <source>
        <dbReference type="PROSITE" id="PS50202"/>
    </source>
</evidence>
<dbReference type="GO" id="GO:0090158">
    <property type="term" value="P:endoplasmic reticulum membrane organization"/>
    <property type="evidence" value="ECO:0007669"/>
    <property type="project" value="TreeGrafter"/>
</dbReference>
<dbReference type="Proteomes" id="UP000749646">
    <property type="component" value="Unassembled WGS sequence"/>
</dbReference>
<evidence type="ECO:0000256" key="1">
    <source>
        <dbReference type="ARBA" id="ARBA00004211"/>
    </source>
</evidence>
<dbReference type="GO" id="GO:0005886">
    <property type="term" value="C:plasma membrane"/>
    <property type="evidence" value="ECO:0007669"/>
    <property type="project" value="TreeGrafter"/>
</dbReference>
<keyword evidence="5" id="KW-0472">Membrane</keyword>
<dbReference type="OrthoDB" id="75724at2759"/>
<evidence type="ECO:0000313" key="9">
    <source>
        <dbReference type="Proteomes" id="UP000749646"/>
    </source>
</evidence>
<feature type="compositionally biased region" description="Polar residues" evidence="6">
    <location>
        <begin position="47"/>
        <end position="58"/>
    </location>
</feature>